<keyword evidence="2" id="KW-1133">Transmembrane helix</keyword>
<organism evidence="3 4">
    <name type="scientific">Ancylostoma ceylanicum</name>
    <dbReference type="NCBI Taxonomy" id="53326"/>
    <lineage>
        <taxon>Eukaryota</taxon>
        <taxon>Metazoa</taxon>
        <taxon>Ecdysozoa</taxon>
        <taxon>Nematoda</taxon>
        <taxon>Chromadorea</taxon>
        <taxon>Rhabditida</taxon>
        <taxon>Rhabditina</taxon>
        <taxon>Rhabditomorpha</taxon>
        <taxon>Strongyloidea</taxon>
        <taxon>Ancylostomatidae</taxon>
        <taxon>Ancylostomatinae</taxon>
        <taxon>Ancylostoma</taxon>
    </lineage>
</organism>
<evidence type="ECO:0000313" key="3">
    <source>
        <dbReference type="EMBL" id="EYC03665.1"/>
    </source>
</evidence>
<keyword evidence="2" id="KW-0812">Transmembrane</keyword>
<proteinExistence type="predicted"/>
<accession>A0A016TLR1</accession>
<evidence type="ECO:0000313" key="4">
    <source>
        <dbReference type="Proteomes" id="UP000024635"/>
    </source>
</evidence>
<sequence length="183" mass="20572">MFPGSSSAEAPGSHSGGSFRSDLVTARTAQSSLRYTKKKPDEKTTRRFAPFSTSARSHRLAERSNYTTSYNRPRMVASMVLPLLALLFVFATTLVFIVTISVKMLEHSSTTKYVSKPRLHQVLRIATKAEIRDGDLLEFKYPSCEEEAKVSVGAAFKENVYQRGEVNFQKCTWAAGRRRTSRH</sequence>
<dbReference type="AlphaFoldDB" id="A0A016TLR1"/>
<dbReference type="EMBL" id="JARK01001428">
    <property type="protein sequence ID" value="EYC03665.1"/>
    <property type="molecule type" value="Genomic_DNA"/>
</dbReference>
<keyword evidence="4" id="KW-1185">Reference proteome</keyword>
<evidence type="ECO:0000256" key="2">
    <source>
        <dbReference type="SAM" id="Phobius"/>
    </source>
</evidence>
<keyword evidence="2" id="KW-0472">Membrane</keyword>
<gene>
    <name evidence="3" type="primary">Acey_s0092.g2548</name>
    <name evidence="3" type="ORF">Y032_0092g2548</name>
</gene>
<dbReference type="Proteomes" id="UP000024635">
    <property type="component" value="Unassembled WGS sequence"/>
</dbReference>
<evidence type="ECO:0000256" key="1">
    <source>
        <dbReference type="SAM" id="MobiDB-lite"/>
    </source>
</evidence>
<feature type="transmembrane region" description="Helical" evidence="2">
    <location>
        <begin position="79"/>
        <end position="102"/>
    </location>
</feature>
<comment type="caution">
    <text evidence="3">The sequence shown here is derived from an EMBL/GenBank/DDBJ whole genome shotgun (WGS) entry which is preliminary data.</text>
</comment>
<reference evidence="4" key="1">
    <citation type="journal article" date="2015" name="Nat. Genet.">
        <title>The genome and transcriptome of the zoonotic hookworm Ancylostoma ceylanicum identify infection-specific gene families.</title>
        <authorList>
            <person name="Schwarz E.M."/>
            <person name="Hu Y."/>
            <person name="Antoshechkin I."/>
            <person name="Miller M.M."/>
            <person name="Sternberg P.W."/>
            <person name="Aroian R.V."/>
        </authorList>
    </citation>
    <scope>NUCLEOTIDE SEQUENCE</scope>
    <source>
        <strain evidence="4">HY135</strain>
    </source>
</reference>
<name>A0A016TLR1_9BILA</name>
<protein>
    <submittedName>
        <fullName evidence="3">Uncharacterized protein</fullName>
    </submittedName>
</protein>
<dbReference type="OrthoDB" id="10607951at2759"/>
<feature type="region of interest" description="Disordered" evidence="1">
    <location>
        <begin position="1"/>
        <end position="64"/>
    </location>
</feature>